<evidence type="ECO:0000313" key="3">
    <source>
        <dbReference type="EMBL" id="KAA1125949.1"/>
    </source>
</evidence>
<feature type="region of interest" description="Disordered" evidence="1">
    <location>
        <begin position="81"/>
        <end position="113"/>
    </location>
</feature>
<evidence type="ECO:0000313" key="4">
    <source>
        <dbReference type="Proteomes" id="UP000324748"/>
    </source>
</evidence>
<dbReference type="EMBL" id="VDEP01000174">
    <property type="protein sequence ID" value="KAA1125949.1"/>
    <property type="molecule type" value="Genomic_DNA"/>
</dbReference>
<reference evidence="4 5" key="1">
    <citation type="submission" date="2019-05" db="EMBL/GenBank/DDBJ databases">
        <title>Emergence of the Ug99 lineage of the wheat stem rust pathogen through somatic hybridization.</title>
        <authorList>
            <person name="Li F."/>
            <person name="Upadhyaya N.M."/>
            <person name="Sperschneider J."/>
            <person name="Matny O."/>
            <person name="Nguyen-Phuc H."/>
            <person name="Mago R."/>
            <person name="Raley C."/>
            <person name="Miller M.E."/>
            <person name="Silverstein K.A.T."/>
            <person name="Henningsen E."/>
            <person name="Hirsch C.D."/>
            <person name="Visser B."/>
            <person name="Pretorius Z.A."/>
            <person name="Steffenson B.J."/>
            <person name="Schwessinger B."/>
            <person name="Dodds P.N."/>
            <person name="Figueroa M."/>
        </authorList>
    </citation>
    <scope>NUCLEOTIDE SEQUENCE [LARGE SCALE GENOMIC DNA]</scope>
    <source>
        <strain evidence="2">21-0</strain>
        <strain evidence="3 5">Ug99</strain>
    </source>
</reference>
<dbReference type="Proteomes" id="UP000325313">
    <property type="component" value="Unassembled WGS sequence"/>
</dbReference>
<comment type="caution">
    <text evidence="2">The sequence shown here is derived from an EMBL/GenBank/DDBJ whole genome shotgun (WGS) entry which is preliminary data.</text>
</comment>
<evidence type="ECO:0000313" key="5">
    <source>
        <dbReference type="Proteomes" id="UP000325313"/>
    </source>
</evidence>
<gene>
    <name evidence="2" type="ORF">PGT21_017131</name>
    <name evidence="3" type="ORF">PGTUg99_024111</name>
</gene>
<accession>A0A5B0M6T2</accession>
<name>A0A5B0M6T2_PUCGR</name>
<protein>
    <submittedName>
        <fullName evidence="2">Uncharacterized protein</fullName>
    </submittedName>
</protein>
<sequence length="170" mass="18804">MAREMALVIRQKNGDFDHHADHHPRCFCHVLALILGAGLKSLRLNSPIDPPATKPAYFPTLTTIEEVKDGENERADVQEVNSNIEELEEIDPDDASNHDSSTEDESLSLAPAKGGIGHTLMKVDYICRRVSSSSAQQSKFKLVAKKLGYTGPQLIAGYGIQWKVAYDSWQ</sequence>
<evidence type="ECO:0000313" key="2">
    <source>
        <dbReference type="EMBL" id="KAA1071710.1"/>
    </source>
</evidence>
<keyword evidence="4" id="KW-1185">Reference proteome</keyword>
<dbReference type="PANTHER" id="PTHR47501:SF5">
    <property type="entry name" value="HAT C-TERMINAL DIMERISATION DOMAIN-CONTAINING PROTEIN"/>
    <property type="match status" value="1"/>
</dbReference>
<proteinExistence type="predicted"/>
<dbReference type="OrthoDB" id="10527008at2759"/>
<evidence type="ECO:0000256" key="1">
    <source>
        <dbReference type="SAM" id="MobiDB-lite"/>
    </source>
</evidence>
<dbReference type="Proteomes" id="UP000324748">
    <property type="component" value="Unassembled WGS sequence"/>
</dbReference>
<dbReference type="EMBL" id="VSWC01000170">
    <property type="protein sequence ID" value="KAA1071710.1"/>
    <property type="molecule type" value="Genomic_DNA"/>
</dbReference>
<dbReference type="PANTHER" id="PTHR47501">
    <property type="entry name" value="TRANSPOSASE-RELATED"/>
    <property type="match status" value="1"/>
</dbReference>
<dbReference type="AlphaFoldDB" id="A0A5B0M6T2"/>
<feature type="compositionally biased region" description="Acidic residues" evidence="1">
    <location>
        <begin position="85"/>
        <end position="94"/>
    </location>
</feature>
<organism evidence="2 4">
    <name type="scientific">Puccinia graminis f. sp. tritici</name>
    <dbReference type="NCBI Taxonomy" id="56615"/>
    <lineage>
        <taxon>Eukaryota</taxon>
        <taxon>Fungi</taxon>
        <taxon>Dikarya</taxon>
        <taxon>Basidiomycota</taxon>
        <taxon>Pucciniomycotina</taxon>
        <taxon>Pucciniomycetes</taxon>
        <taxon>Pucciniales</taxon>
        <taxon>Pucciniaceae</taxon>
        <taxon>Puccinia</taxon>
    </lineage>
</organism>